<dbReference type="InterPro" id="IPR005493">
    <property type="entry name" value="RraA/RraA-like"/>
</dbReference>
<dbReference type="GO" id="GO:0008948">
    <property type="term" value="F:oxaloacetate decarboxylase activity"/>
    <property type="evidence" value="ECO:0007669"/>
    <property type="project" value="TreeGrafter"/>
</dbReference>
<keyword evidence="5" id="KW-0460">Magnesium</keyword>
<dbReference type="GO" id="GO:0032259">
    <property type="term" value="P:methylation"/>
    <property type="evidence" value="ECO:0007669"/>
    <property type="project" value="UniProtKB-KW"/>
</dbReference>
<dbReference type="AlphaFoldDB" id="A0A2S7K573"/>
<dbReference type="GO" id="GO:0046872">
    <property type="term" value="F:metal ion binding"/>
    <property type="evidence" value="ECO:0007669"/>
    <property type="project" value="UniProtKB-KW"/>
</dbReference>
<dbReference type="GO" id="GO:0008168">
    <property type="term" value="F:methyltransferase activity"/>
    <property type="evidence" value="ECO:0007669"/>
    <property type="project" value="UniProtKB-KW"/>
</dbReference>
<keyword evidence="5" id="KW-0479">Metal-binding</keyword>
<evidence type="ECO:0000256" key="4">
    <source>
        <dbReference type="ARBA" id="ARBA00030169"/>
    </source>
</evidence>
<dbReference type="GO" id="GO:0047443">
    <property type="term" value="F:4-hydroxy-4-methyl-2-oxoglutarate aldolase activity"/>
    <property type="evidence" value="ECO:0007669"/>
    <property type="project" value="TreeGrafter"/>
</dbReference>
<dbReference type="SUPFAM" id="SSF89562">
    <property type="entry name" value="RraA-like"/>
    <property type="match status" value="1"/>
</dbReference>
<dbReference type="RefSeq" id="WP_104830169.1">
    <property type="nucleotide sequence ID" value="NZ_PJCH01000006.1"/>
</dbReference>
<comment type="cofactor">
    <cofactor evidence="1">
        <name>a divalent metal cation</name>
        <dbReference type="ChEBI" id="CHEBI:60240"/>
    </cofactor>
</comment>
<evidence type="ECO:0000256" key="1">
    <source>
        <dbReference type="ARBA" id="ARBA00001968"/>
    </source>
</evidence>
<dbReference type="Gene3D" id="3.50.30.40">
    <property type="entry name" value="Ribonuclease E inhibitor RraA/RraA-like"/>
    <property type="match status" value="1"/>
</dbReference>
<dbReference type="OrthoDB" id="9812532at2"/>
<feature type="binding site" evidence="5">
    <location>
        <position position="116"/>
    </location>
    <ligand>
        <name>substrate</name>
    </ligand>
</feature>
<dbReference type="PANTHER" id="PTHR33254">
    <property type="entry name" value="4-HYDROXY-4-METHYL-2-OXOGLUTARATE ALDOLASE 3-RELATED"/>
    <property type="match status" value="1"/>
</dbReference>
<keyword evidence="7" id="KW-1185">Reference proteome</keyword>
<sequence length="221" mass="23002">MAEQAELLSRLRALDCCALSDALDKLGLKGAVTHLPQQSGAGRIAGRAVTFKVAPGEPPPGPVRHLGTQAIEAAGPDNVIVVEQRSGVEAGCWGGLLTLGAKSRGVAGVVADGPVRDIDEARACQFPIFTNRTTSFTARGRVVEKTFNEPIKIGDVEVAPGDYVAADNSAVIVIKPDNILRVVEAAEAIAARERAMAKAIGEGKSISAVLGGDYEHMLAKE</sequence>
<organism evidence="6 7">
    <name type="scientific">Hyphococcus luteus</name>
    <dbReference type="NCBI Taxonomy" id="2058213"/>
    <lineage>
        <taxon>Bacteria</taxon>
        <taxon>Pseudomonadati</taxon>
        <taxon>Pseudomonadota</taxon>
        <taxon>Alphaproteobacteria</taxon>
        <taxon>Parvularculales</taxon>
        <taxon>Parvularculaceae</taxon>
        <taxon>Hyphococcus</taxon>
    </lineage>
</organism>
<accession>A0A2S7K573</accession>
<dbReference type="Pfam" id="PF03737">
    <property type="entry name" value="RraA-like"/>
    <property type="match status" value="1"/>
</dbReference>
<dbReference type="EMBL" id="PJCH01000006">
    <property type="protein sequence ID" value="PQA87631.1"/>
    <property type="molecule type" value="Genomic_DNA"/>
</dbReference>
<name>A0A2S7K573_9PROT</name>
<protein>
    <recommendedName>
        <fullName evidence="2">Putative 4-hydroxy-4-methyl-2-oxoglutarate aldolase</fullName>
    </recommendedName>
    <alternativeName>
        <fullName evidence="3">Regulator of ribonuclease activity homolog</fullName>
    </alternativeName>
    <alternativeName>
        <fullName evidence="4">RraA-like protein</fullName>
    </alternativeName>
</protein>
<dbReference type="CDD" id="cd16841">
    <property type="entry name" value="RraA_family"/>
    <property type="match status" value="1"/>
</dbReference>
<proteinExistence type="predicted"/>
<dbReference type="Proteomes" id="UP000239504">
    <property type="component" value="Unassembled WGS sequence"/>
</dbReference>
<comment type="cofactor">
    <cofactor evidence="5">
        <name>Mg(2+)</name>
        <dbReference type="ChEBI" id="CHEBI:18420"/>
    </cofactor>
</comment>
<keyword evidence="6" id="KW-0489">Methyltransferase</keyword>
<evidence type="ECO:0000256" key="3">
    <source>
        <dbReference type="ARBA" id="ARBA00029596"/>
    </source>
</evidence>
<feature type="binding site" evidence="5">
    <location>
        <position position="117"/>
    </location>
    <ligand>
        <name>Mg(2+)</name>
        <dbReference type="ChEBI" id="CHEBI:18420"/>
    </ligand>
</feature>
<gene>
    <name evidence="6" type="ORF">CW354_11180</name>
</gene>
<dbReference type="InterPro" id="IPR036704">
    <property type="entry name" value="RraA/RraA-like_sf"/>
</dbReference>
<evidence type="ECO:0000256" key="5">
    <source>
        <dbReference type="PIRSR" id="PIRSR605493-1"/>
    </source>
</evidence>
<keyword evidence="6" id="KW-0808">Transferase</keyword>
<comment type="caution">
    <text evidence="6">The sequence shown here is derived from an EMBL/GenBank/DDBJ whole genome shotgun (WGS) entry which is preliminary data.</text>
</comment>
<reference evidence="6 7" key="1">
    <citation type="submission" date="2017-12" db="EMBL/GenBank/DDBJ databases">
        <authorList>
            <person name="Hurst M.R.H."/>
        </authorList>
    </citation>
    <scope>NUCLEOTIDE SEQUENCE [LARGE SCALE GENOMIC DNA]</scope>
    <source>
        <strain evidence="6 7">SY-3-19</strain>
    </source>
</reference>
<evidence type="ECO:0000313" key="6">
    <source>
        <dbReference type="EMBL" id="PQA87631.1"/>
    </source>
</evidence>
<evidence type="ECO:0000313" key="7">
    <source>
        <dbReference type="Proteomes" id="UP000239504"/>
    </source>
</evidence>
<feature type="binding site" evidence="5">
    <location>
        <begin position="94"/>
        <end position="97"/>
    </location>
    <ligand>
        <name>substrate</name>
    </ligand>
</feature>
<evidence type="ECO:0000256" key="2">
    <source>
        <dbReference type="ARBA" id="ARBA00016549"/>
    </source>
</evidence>
<dbReference type="PANTHER" id="PTHR33254:SF4">
    <property type="entry name" value="4-HYDROXY-4-METHYL-2-OXOGLUTARATE ALDOLASE 3-RELATED"/>
    <property type="match status" value="1"/>
</dbReference>